<name>A0A242JYY4_9ENTE</name>
<dbReference type="RefSeq" id="WP_086350819.1">
    <property type="nucleotide sequence ID" value="NZ_CP147247.1"/>
</dbReference>
<reference evidence="1" key="1">
    <citation type="submission" date="2017-05" db="EMBL/GenBank/DDBJ databases">
        <title>The Genome Sequence of Enterococcus sp. 9E7_DIV0242.</title>
        <authorList>
            <consortium name="The Broad Institute Genomics Platform"/>
            <consortium name="The Broad Institute Genomic Center for Infectious Diseases"/>
            <person name="Earl A."/>
            <person name="Manson A."/>
            <person name="Schwartman J."/>
            <person name="Gilmore M."/>
            <person name="Abouelleil A."/>
            <person name="Cao P."/>
            <person name="Chapman S."/>
            <person name="Cusick C."/>
            <person name="Shea T."/>
            <person name="Young S."/>
            <person name="Neafsey D."/>
            <person name="Nusbaum C."/>
            <person name="Birren B."/>
        </authorList>
    </citation>
    <scope>NUCLEOTIDE SEQUENCE [LARGE SCALE GENOMIC DNA]</scope>
    <source>
        <strain evidence="1">9E7_DIV0242</strain>
    </source>
</reference>
<reference evidence="2" key="2">
    <citation type="submission" date="2017-05" db="EMBL/GenBank/DDBJ databases">
        <authorList>
            <consortium name="The Broad Institute Genomics Platform"/>
            <consortium name="The Broad Institute Genomic Center for Infectious Diseases"/>
            <person name="Earl A."/>
            <person name="Manson A."/>
            <person name="Schwartman J."/>
            <person name="Gilmore M."/>
            <person name="Abouelleil A."/>
            <person name="Cao P."/>
            <person name="Chapman S."/>
            <person name="Cusick C."/>
            <person name="Shea T."/>
            <person name="Young S."/>
            <person name="Neafsey D."/>
            <person name="Nusbaum C."/>
            <person name="Birren B."/>
        </authorList>
    </citation>
    <scope>NUCLEOTIDE SEQUENCE</scope>
    <source>
        <strain evidence="2">9E7_DIV0242</strain>
    </source>
</reference>
<dbReference type="EMBL" id="NGMM01000008">
    <property type="protein sequence ID" value="OTP10536.1"/>
    <property type="molecule type" value="Genomic_DNA"/>
</dbReference>
<sequence>MEIKILNKDIIINTVPLEKIVIEDNNIEIHFDDNNDVRFVFETSSYQAIRVTTRDCMNASDYINELNFYDGRYHNYMLEILNSSWINELKQVNEGKQVEFLNESHHYFLLLGDNVVEIIAYNNFNLKQLGNS</sequence>
<reference evidence="2" key="3">
    <citation type="submission" date="2024-03" db="EMBL/GenBank/DDBJ databases">
        <title>The Genome Sequence of Enterococcus sp. DIV0242b.</title>
        <authorList>
            <consortium name="The Broad Institute Genomics Platform"/>
            <consortium name="The Broad Institute Microbial Omics Core"/>
            <consortium name="The Broad Institute Genomic Center for Infectious Diseases"/>
            <person name="Earl A."/>
            <person name="Manson A."/>
            <person name="Gilmore M."/>
            <person name="Schwartman J."/>
            <person name="Shea T."/>
            <person name="Abouelleil A."/>
            <person name="Cao P."/>
            <person name="Chapman S."/>
            <person name="Cusick C."/>
            <person name="Young S."/>
            <person name="Neafsey D."/>
            <person name="Nusbaum C."/>
            <person name="Birren B."/>
        </authorList>
    </citation>
    <scope>NUCLEOTIDE SEQUENCE</scope>
    <source>
        <strain evidence="2">9E7_DIV0242</strain>
    </source>
</reference>
<dbReference type="Proteomes" id="UP000195141">
    <property type="component" value="Chromosome"/>
</dbReference>
<dbReference type="EMBL" id="CP147247">
    <property type="protein sequence ID" value="WYJ91447.1"/>
    <property type="molecule type" value="Genomic_DNA"/>
</dbReference>
<evidence type="ECO:0000313" key="1">
    <source>
        <dbReference type="EMBL" id="OTP10536.1"/>
    </source>
</evidence>
<dbReference type="OrthoDB" id="2679572at2"/>
<proteinExistence type="predicted"/>
<gene>
    <name evidence="2" type="ORF">A5888_003215</name>
    <name evidence="1" type="ORF">A5888_003834</name>
</gene>
<protein>
    <submittedName>
        <fullName evidence="1">Uncharacterized protein</fullName>
    </submittedName>
</protein>
<evidence type="ECO:0000313" key="3">
    <source>
        <dbReference type="Proteomes" id="UP000195141"/>
    </source>
</evidence>
<evidence type="ECO:0000313" key="2">
    <source>
        <dbReference type="EMBL" id="WYJ91447.1"/>
    </source>
</evidence>
<keyword evidence="3" id="KW-1185">Reference proteome</keyword>
<organism evidence="1">
    <name type="scientific">Candidatus Enterococcus clewellii</name>
    <dbReference type="NCBI Taxonomy" id="1834193"/>
    <lineage>
        <taxon>Bacteria</taxon>
        <taxon>Bacillati</taxon>
        <taxon>Bacillota</taxon>
        <taxon>Bacilli</taxon>
        <taxon>Lactobacillales</taxon>
        <taxon>Enterococcaceae</taxon>
        <taxon>Enterococcus</taxon>
    </lineage>
</organism>
<accession>A0A242JYY4</accession>
<dbReference type="AlphaFoldDB" id="A0A242JYY4"/>